<evidence type="ECO:0000256" key="11">
    <source>
        <dbReference type="ARBA" id="ARBA00023136"/>
    </source>
</evidence>
<feature type="region of interest" description="Disordered" evidence="13">
    <location>
        <begin position="1"/>
        <end position="104"/>
    </location>
</feature>
<name>A0A167X2E5_9HYPO</name>
<dbReference type="PANTHER" id="PTHR21528">
    <property type="entry name" value="DEHYDRODOLICHYL DIPHOSPHATE SYNTHASE COMPLEX SUBUNIT NUS1"/>
    <property type="match status" value="1"/>
</dbReference>
<keyword evidence="9" id="KW-0460">Magnesium</keyword>
<evidence type="ECO:0000256" key="6">
    <source>
        <dbReference type="ARBA" id="ARBA00022679"/>
    </source>
</evidence>
<feature type="compositionally biased region" description="Low complexity" evidence="13">
    <location>
        <begin position="90"/>
        <end position="100"/>
    </location>
</feature>
<comment type="caution">
    <text evidence="15">The sequence shown here is derived from an EMBL/GenBank/DDBJ whole genome shotgun (WGS) entry which is preliminary data.</text>
</comment>
<keyword evidence="6 15" id="KW-0808">Transferase</keyword>
<dbReference type="GO" id="GO:0045547">
    <property type="term" value="F:ditrans,polycis-polyprenyl diphosphate synthase [(2E,6E)-farnesyl diphosphate specific] activity"/>
    <property type="evidence" value="ECO:0007669"/>
    <property type="project" value="UniProtKB-EC"/>
</dbReference>
<keyword evidence="8" id="KW-0256">Endoplasmic reticulum</keyword>
<feature type="compositionally biased region" description="Basic and acidic residues" evidence="13">
    <location>
        <begin position="9"/>
        <end position="29"/>
    </location>
</feature>
<evidence type="ECO:0000313" key="16">
    <source>
        <dbReference type="Proteomes" id="UP000076874"/>
    </source>
</evidence>
<keyword evidence="10 14" id="KW-1133">Transmembrane helix</keyword>
<dbReference type="OrthoDB" id="19639at2759"/>
<dbReference type="InterPro" id="IPR036424">
    <property type="entry name" value="UPP_synth-like_sf"/>
</dbReference>
<organism evidence="15 16">
    <name type="scientific">Niveomyces insectorum RCEF 264</name>
    <dbReference type="NCBI Taxonomy" id="1081102"/>
    <lineage>
        <taxon>Eukaryota</taxon>
        <taxon>Fungi</taxon>
        <taxon>Dikarya</taxon>
        <taxon>Ascomycota</taxon>
        <taxon>Pezizomycotina</taxon>
        <taxon>Sordariomycetes</taxon>
        <taxon>Hypocreomycetidae</taxon>
        <taxon>Hypocreales</taxon>
        <taxon>Cordycipitaceae</taxon>
        <taxon>Niveomyces</taxon>
    </lineage>
</organism>
<comment type="catalytic activity">
    <reaction evidence="12">
        <text>n isopentenyl diphosphate + (2E,6E)-farnesyl diphosphate = a di-trans,poly-cis-polyprenyl diphosphate + n diphosphate</text>
        <dbReference type="Rhea" id="RHEA:53008"/>
        <dbReference type="Rhea" id="RHEA-COMP:19494"/>
        <dbReference type="ChEBI" id="CHEBI:33019"/>
        <dbReference type="ChEBI" id="CHEBI:128769"/>
        <dbReference type="ChEBI" id="CHEBI:136960"/>
        <dbReference type="ChEBI" id="CHEBI:175763"/>
        <dbReference type="EC" id="2.5.1.87"/>
    </reaction>
</comment>
<keyword evidence="11 14" id="KW-0472">Membrane</keyword>
<keyword evidence="7 14" id="KW-0812">Transmembrane</keyword>
<sequence length="390" mass="43485">MPLNTRDALLYRKDEKTGHKLLTPEERLALLKPYLPSPPSRSPSQSPSRARARSGDGANDDDDEDDHYGKHGEKHAGRTGAGRRARSKGKGSTSTSTGTGESKLLLHTRKRARFSVRRFLMTQLYLLVFTIVHAVFSLYIRVRAGYHNVRDRIYSVLKYHHRTPEIIARDVRDLRRLPKHLSVVLQLEESGHGLAELERLVNEVSDIAAWCASAGIPMLSVYEKTGILKNYLGDTHRAVSQRLTTYFGRVHPAVTLQAPHVPSIESTASHHAGSSGDPDEGHITVLLLSAEDGRDSLVDLTKTLAEMAQRSKISASDISTDLIDAELTESVMNEPDLLLLFGPHIELAGYPPWQIRLTEIFNVPDNHGVGYQVFLWGLRNFAKAEMRVGR</sequence>
<comment type="subcellular location">
    <subcellularLocation>
        <location evidence="2">Endoplasmic reticulum membrane</location>
    </subcellularLocation>
</comment>
<evidence type="ECO:0000256" key="1">
    <source>
        <dbReference type="ARBA" id="ARBA00001946"/>
    </source>
</evidence>
<feature type="transmembrane region" description="Helical" evidence="14">
    <location>
        <begin position="119"/>
        <end position="140"/>
    </location>
</feature>
<evidence type="ECO:0000256" key="7">
    <source>
        <dbReference type="ARBA" id="ARBA00022692"/>
    </source>
</evidence>
<evidence type="ECO:0000313" key="15">
    <source>
        <dbReference type="EMBL" id="OAA64448.1"/>
    </source>
</evidence>
<evidence type="ECO:0000256" key="5">
    <source>
        <dbReference type="ARBA" id="ARBA00012596"/>
    </source>
</evidence>
<dbReference type="EC" id="2.5.1.87" evidence="5"/>
<dbReference type="PANTHER" id="PTHR21528:SF0">
    <property type="entry name" value="DEHYDRODOLICHYL DIPHOSPHATE SYNTHASE COMPLEX SUBUNIT NUS1"/>
    <property type="match status" value="1"/>
</dbReference>
<comment type="cofactor">
    <cofactor evidence="1">
        <name>Mg(2+)</name>
        <dbReference type="ChEBI" id="CHEBI:18420"/>
    </cofactor>
</comment>
<dbReference type="UniPathway" id="UPA00378"/>
<dbReference type="Gene3D" id="3.40.1180.10">
    <property type="entry name" value="Decaprenyl diphosphate synthase-like"/>
    <property type="match status" value="1"/>
</dbReference>
<feature type="compositionally biased region" description="Basic and acidic residues" evidence="13">
    <location>
        <begin position="67"/>
        <end position="76"/>
    </location>
</feature>
<proteinExistence type="inferred from homology"/>
<protein>
    <recommendedName>
        <fullName evidence="5">ditrans,polycis-polyprenyl diphosphate synthase [(2E,6E)-farnesyldiphosphate specific]</fullName>
        <ecNumber evidence="5">2.5.1.87</ecNumber>
    </recommendedName>
</protein>
<evidence type="ECO:0000256" key="4">
    <source>
        <dbReference type="ARBA" id="ARBA00005432"/>
    </source>
</evidence>
<dbReference type="GO" id="GO:0005789">
    <property type="term" value="C:endoplasmic reticulum membrane"/>
    <property type="evidence" value="ECO:0007669"/>
    <property type="project" value="UniProtKB-SubCell"/>
</dbReference>
<dbReference type="Proteomes" id="UP000076874">
    <property type="component" value="Unassembled WGS sequence"/>
</dbReference>
<dbReference type="STRING" id="1081102.A0A167X2E5"/>
<evidence type="ECO:0000256" key="3">
    <source>
        <dbReference type="ARBA" id="ARBA00004922"/>
    </source>
</evidence>
<comment type="similarity">
    <text evidence="4">Belongs to the UPP synthase family.</text>
</comment>
<dbReference type="GO" id="GO:1904423">
    <property type="term" value="C:dehydrodolichyl diphosphate synthase complex"/>
    <property type="evidence" value="ECO:0007669"/>
    <property type="project" value="InterPro"/>
</dbReference>
<gene>
    <name evidence="15" type="ORF">SPI_03095</name>
</gene>
<dbReference type="InterPro" id="IPR038887">
    <property type="entry name" value="Nus1/NgBR"/>
</dbReference>
<comment type="pathway">
    <text evidence="3">Protein modification; protein glycosylation.</text>
</comment>
<dbReference type="AlphaFoldDB" id="A0A167X2E5"/>
<evidence type="ECO:0000256" key="12">
    <source>
        <dbReference type="ARBA" id="ARBA00047353"/>
    </source>
</evidence>
<evidence type="ECO:0000256" key="13">
    <source>
        <dbReference type="SAM" id="MobiDB-lite"/>
    </source>
</evidence>
<dbReference type="EMBL" id="AZHD01000004">
    <property type="protein sequence ID" value="OAA64448.1"/>
    <property type="molecule type" value="Genomic_DNA"/>
</dbReference>
<dbReference type="SUPFAM" id="SSF64005">
    <property type="entry name" value="Undecaprenyl diphosphate synthase"/>
    <property type="match status" value="1"/>
</dbReference>
<evidence type="ECO:0000256" key="2">
    <source>
        <dbReference type="ARBA" id="ARBA00004586"/>
    </source>
</evidence>
<evidence type="ECO:0000256" key="10">
    <source>
        <dbReference type="ARBA" id="ARBA00022989"/>
    </source>
</evidence>
<evidence type="ECO:0000256" key="8">
    <source>
        <dbReference type="ARBA" id="ARBA00022824"/>
    </source>
</evidence>
<accession>A0A167X2E5</accession>
<reference evidence="15 16" key="1">
    <citation type="journal article" date="2016" name="Genome Biol. Evol.">
        <title>Divergent and convergent evolution of fungal pathogenicity.</title>
        <authorList>
            <person name="Shang Y."/>
            <person name="Xiao G."/>
            <person name="Zheng P."/>
            <person name="Cen K."/>
            <person name="Zhan S."/>
            <person name="Wang C."/>
        </authorList>
    </citation>
    <scope>NUCLEOTIDE SEQUENCE [LARGE SCALE GENOMIC DNA]</scope>
    <source>
        <strain evidence="15 16">RCEF 264</strain>
    </source>
</reference>
<evidence type="ECO:0000256" key="9">
    <source>
        <dbReference type="ARBA" id="ARBA00022842"/>
    </source>
</evidence>
<evidence type="ECO:0000256" key="14">
    <source>
        <dbReference type="SAM" id="Phobius"/>
    </source>
</evidence>
<keyword evidence="16" id="KW-1185">Reference proteome</keyword>